<name>A0A0P7BUU5_9HYPO</name>
<evidence type="ECO:0000313" key="7">
    <source>
        <dbReference type="EMBL" id="KPM45159.1"/>
    </source>
</evidence>
<dbReference type="GO" id="GO:0004499">
    <property type="term" value="F:N,N-dimethylaniline monooxygenase activity"/>
    <property type="evidence" value="ECO:0007669"/>
    <property type="project" value="InterPro"/>
</dbReference>
<dbReference type="OrthoDB" id="66881at2759"/>
<dbReference type="EMBL" id="LKCW01000010">
    <property type="protein sequence ID" value="KPM45159.1"/>
    <property type="molecule type" value="Genomic_DNA"/>
</dbReference>
<dbReference type="InterPro" id="IPR036188">
    <property type="entry name" value="FAD/NAD-bd_sf"/>
</dbReference>
<dbReference type="GO" id="GO:0050660">
    <property type="term" value="F:flavin adenine dinucleotide binding"/>
    <property type="evidence" value="ECO:0007669"/>
    <property type="project" value="InterPro"/>
</dbReference>
<dbReference type="GO" id="GO:0050661">
    <property type="term" value="F:NADP binding"/>
    <property type="evidence" value="ECO:0007669"/>
    <property type="project" value="InterPro"/>
</dbReference>
<dbReference type="PANTHER" id="PTHR43872:SF1">
    <property type="entry name" value="MONOOXYGENASE, PUTATIVE (AFU_ORTHOLOGUE AFUA_8G02570)-RELATED"/>
    <property type="match status" value="1"/>
</dbReference>
<dbReference type="PANTHER" id="PTHR43872">
    <property type="entry name" value="MONOOXYGENASE, PUTATIVE (AFU_ORTHOLOGUE AFUA_8G02570)-RELATED"/>
    <property type="match status" value="1"/>
</dbReference>
<gene>
    <name evidence="7" type="ORF">AK830_g1407</name>
</gene>
<organism evidence="7 8">
    <name type="scientific">Neonectria ditissima</name>
    <dbReference type="NCBI Taxonomy" id="78410"/>
    <lineage>
        <taxon>Eukaryota</taxon>
        <taxon>Fungi</taxon>
        <taxon>Dikarya</taxon>
        <taxon>Ascomycota</taxon>
        <taxon>Pezizomycotina</taxon>
        <taxon>Sordariomycetes</taxon>
        <taxon>Hypocreomycetidae</taxon>
        <taxon>Hypocreales</taxon>
        <taxon>Nectriaceae</taxon>
        <taxon>Neonectria</taxon>
    </lineage>
</organism>
<keyword evidence="6 7" id="KW-0503">Monooxygenase</keyword>
<keyword evidence="5" id="KW-0560">Oxidoreductase</keyword>
<evidence type="ECO:0000313" key="8">
    <source>
        <dbReference type="Proteomes" id="UP000050424"/>
    </source>
</evidence>
<dbReference type="AlphaFoldDB" id="A0A0P7BUU5"/>
<dbReference type="Proteomes" id="UP000050424">
    <property type="component" value="Unassembled WGS sequence"/>
</dbReference>
<dbReference type="FunFam" id="3.50.50.60:FF:000228">
    <property type="entry name" value="FAD-containing monooxygenase EthA"/>
    <property type="match status" value="1"/>
</dbReference>
<proteinExistence type="predicted"/>
<dbReference type="SUPFAM" id="SSF51905">
    <property type="entry name" value="FAD/NAD(P)-binding domain"/>
    <property type="match status" value="2"/>
</dbReference>
<dbReference type="Gene3D" id="3.50.50.60">
    <property type="entry name" value="FAD/NAD(P)-binding domain"/>
    <property type="match status" value="1"/>
</dbReference>
<comment type="cofactor">
    <cofactor evidence="1">
        <name>FAD</name>
        <dbReference type="ChEBI" id="CHEBI:57692"/>
    </cofactor>
</comment>
<evidence type="ECO:0000256" key="5">
    <source>
        <dbReference type="ARBA" id="ARBA00023002"/>
    </source>
</evidence>
<dbReference type="InterPro" id="IPR020946">
    <property type="entry name" value="Flavin_mOase-like"/>
</dbReference>
<evidence type="ECO:0000256" key="6">
    <source>
        <dbReference type="ARBA" id="ARBA00023033"/>
    </source>
</evidence>
<evidence type="ECO:0000256" key="2">
    <source>
        <dbReference type="ARBA" id="ARBA00022630"/>
    </source>
</evidence>
<protein>
    <submittedName>
        <fullName evidence="7">FAD-containing monooxygenase EthA</fullName>
    </submittedName>
</protein>
<reference evidence="7 8" key="1">
    <citation type="submission" date="2015-09" db="EMBL/GenBank/DDBJ databases">
        <title>Draft genome of a European isolate of the apple canker pathogen Neonectria ditissima.</title>
        <authorList>
            <person name="Gomez-Cortecero A."/>
            <person name="Harrison R.J."/>
            <person name="Armitage A.D."/>
        </authorList>
    </citation>
    <scope>NUCLEOTIDE SEQUENCE [LARGE SCALE GENOMIC DNA]</scope>
    <source>
        <strain evidence="7 8">R09/05</strain>
    </source>
</reference>
<sequence length="493" mass="54854">MDAFDVIIVGAGLAGINAAYRLQTALPHLSYAILEARADLGGTWDLFRYPGIRSDSDLYTYGFAWQPWDQGTALGSGSAIMTYMRNCARSHGIDEHVHYNRRLRTASWSTPEQMWTLTVSGAEKDRQMQYRARFVMVCTGYYDYSQGMQAAIPGLDGFKGLTVHPQFWPEDIDYADKQVVVVGSGATAITLIPELAKKAARTTMVQRSPSYILSIPNGGKTASWPVRLLPARWGHAYTRLSFLVWSRCIWLFCQAFPGLARKRLRKGVEKELPPHMAYDPHFNPRYNPWDQRVCLTPNAEFFRCLHAGKADIRTGVIKEVVADGVVLDNAPGDKIPADIIVTATGLKLQIAGGAAIEVDGVRVRPADKYLWNGAMLQDVPNLSLVIGYSTISWTLGVDTAALLTCRLLRRMAGKKASSATPRAEPGGRLTPRRLFNLTSTFVTTAESELPRAAAEAPWQPRTNYLSDYWFVKLGRLEKGLQFVREKSESEKSL</sequence>
<dbReference type="Pfam" id="PF13450">
    <property type="entry name" value="NAD_binding_8"/>
    <property type="match status" value="1"/>
</dbReference>
<evidence type="ECO:0000256" key="3">
    <source>
        <dbReference type="ARBA" id="ARBA00022827"/>
    </source>
</evidence>
<keyword evidence="2" id="KW-0285">Flavoprotein</keyword>
<accession>A0A0P7BUU5</accession>
<keyword evidence="8" id="KW-1185">Reference proteome</keyword>
<keyword evidence="4" id="KW-0521">NADP</keyword>
<dbReference type="Pfam" id="PF00743">
    <property type="entry name" value="FMO-like"/>
    <property type="match status" value="1"/>
</dbReference>
<dbReference type="PRINTS" id="PR00469">
    <property type="entry name" value="PNDRDTASEII"/>
</dbReference>
<evidence type="ECO:0000256" key="1">
    <source>
        <dbReference type="ARBA" id="ARBA00001974"/>
    </source>
</evidence>
<evidence type="ECO:0000256" key="4">
    <source>
        <dbReference type="ARBA" id="ARBA00022857"/>
    </source>
</evidence>
<comment type="caution">
    <text evidence="7">The sequence shown here is derived from an EMBL/GenBank/DDBJ whole genome shotgun (WGS) entry which is preliminary data.</text>
</comment>
<keyword evidence="3" id="KW-0274">FAD</keyword>
<dbReference type="InterPro" id="IPR051820">
    <property type="entry name" value="FAD-binding_MO"/>
</dbReference>